<protein>
    <submittedName>
        <fullName evidence="1">Uncharacterized protein</fullName>
    </submittedName>
</protein>
<sequence>MHNFNLQTSFLIEIPGADLADRYGANNKFEFKLEYASPSLLAYYIKAGLRINQNVREDVLASLRTSDGFLIGVNGFYADVFGRQRGYDIGIGIDKLISIKKQYLRIGLGTSYITHFVKLVDDSQSIPQIIGDSGHYFDRFTSGFGLEENIQYQYNYNNNRAGFIFGFQFGQFFTKEHRYKLLPTGTPERRIDLFFGIKATYLMPIYTFEKGQTIYY</sequence>
<dbReference type="EMBL" id="BSOH01000020">
    <property type="protein sequence ID" value="GLR18387.1"/>
    <property type="molecule type" value="Genomic_DNA"/>
</dbReference>
<dbReference type="AlphaFoldDB" id="A0AA37WFB7"/>
<gene>
    <name evidence="1" type="ORF">GCM10007940_30030</name>
</gene>
<reference evidence="1" key="1">
    <citation type="journal article" date="2014" name="Int. J. Syst. Evol. Microbiol.">
        <title>Complete genome sequence of Corynebacterium casei LMG S-19264T (=DSM 44701T), isolated from a smear-ripened cheese.</title>
        <authorList>
            <consortium name="US DOE Joint Genome Institute (JGI-PGF)"/>
            <person name="Walter F."/>
            <person name="Albersmeier A."/>
            <person name="Kalinowski J."/>
            <person name="Ruckert C."/>
        </authorList>
    </citation>
    <scope>NUCLEOTIDE SEQUENCE</scope>
    <source>
        <strain evidence="1">NBRC 108769</strain>
    </source>
</reference>
<keyword evidence="2" id="KW-1185">Reference proteome</keyword>
<organism evidence="1 2">
    <name type="scientific">Portibacter lacus</name>
    <dbReference type="NCBI Taxonomy" id="1099794"/>
    <lineage>
        <taxon>Bacteria</taxon>
        <taxon>Pseudomonadati</taxon>
        <taxon>Bacteroidota</taxon>
        <taxon>Saprospiria</taxon>
        <taxon>Saprospirales</taxon>
        <taxon>Haliscomenobacteraceae</taxon>
        <taxon>Portibacter</taxon>
    </lineage>
</organism>
<accession>A0AA37WFB7</accession>
<reference evidence="1" key="2">
    <citation type="submission" date="2023-01" db="EMBL/GenBank/DDBJ databases">
        <title>Draft genome sequence of Portibacter lacus strain NBRC 108769.</title>
        <authorList>
            <person name="Sun Q."/>
            <person name="Mori K."/>
        </authorList>
    </citation>
    <scope>NUCLEOTIDE SEQUENCE</scope>
    <source>
        <strain evidence="1">NBRC 108769</strain>
    </source>
</reference>
<name>A0AA37WFB7_9BACT</name>
<proteinExistence type="predicted"/>
<comment type="caution">
    <text evidence="1">The sequence shown here is derived from an EMBL/GenBank/DDBJ whole genome shotgun (WGS) entry which is preliminary data.</text>
</comment>
<dbReference type="Proteomes" id="UP001156666">
    <property type="component" value="Unassembled WGS sequence"/>
</dbReference>
<evidence type="ECO:0000313" key="1">
    <source>
        <dbReference type="EMBL" id="GLR18387.1"/>
    </source>
</evidence>
<evidence type="ECO:0000313" key="2">
    <source>
        <dbReference type="Proteomes" id="UP001156666"/>
    </source>
</evidence>